<keyword evidence="2" id="KW-1185">Reference proteome</keyword>
<evidence type="ECO:0000313" key="2">
    <source>
        <dbReference type="Proteomes" id="UP000053958"/>
    </source>
</evidence>
<proteinExistence type="predicted"/>
<name>A0A0F4YND6_RASE3</name>
<accession>A0A0F4YND6</accession>
<feature type="non-terminal residue" evidence="1">
    <location>
        <position position="1"/>
    </location>
</feature>
<dbReference type="GeneID" id="25318544"/>
<organism evidence="1 2">
    <name type="scientific">Rasamsonia emersonii (strain ATCC 16479 / CBS 393.64 / IMI 116815)</name>
    <dbReference type="NCBI Taxonomy" id="1408163"/>
    <lineage>
        <taxon>Eukaryota</taxon>
        <taxon>Fungi</taxon>
        <taxon>Dikarya</taxon>
        <taxon>Ascomycota</taxon>
        <taxon>Pezizomycotina</taxon>
        <taxon>Eurotiomycetes</taxon>
        <taxon>Eurotiomycetidae</taxon>
        <taxon>Eurotiales</taxon>
        <taxon>Trichocomaceae</taxon>
        <taxon>Rasamsonia</taxon>
    </lineage>
</organism>
<evidence type="ECO:0000313" key="1">
    <source>
        <dbReference type="EMBL" id="KKA19777.1"/>
    </source>
</evidence>
<dbReference type="EMBL" id="LASV01000318">
    <property type="protein sequence ID" value="KKA19777.1"/>
    <property type="molecule type" value="Genomic_DNA"/>
</dbReference>
<dbReference type="AlphaFoldDB" id="A0A0F4YND6"/>
<dbReference type="RefSeq" id="XP_013326389.1">
    <property type="nucleotide sequence ID" value="XM_013470935.1"/>
</dbReference>
<dbReference type="Proteomes" id="UP000053958">
    <property type="component" value="Unassembled WGS sequence"/>
</dbReference>
<protein>
    <submittedName>
        <fullName evidence="1">Uncharacterized protein</fullName>
    </submittedName>
</protein>
<reference evidence="1 2" key="1">
    <citation type="submission" date="2015-04" db="EMBL/GenBank/DDBJ databases">
        <authorList>
            <person name="Heijne W.H."/>
            <person name="Fedorova N.D."/>
            <person name="Nierman W.C."/>
            <person name="Vollebregt A.W."/>
            <person name="Zhao Z."/>
            <person name="Wu L."/>
            <person name="Kumar M."/>
            <person name="Stam H."/>
            <person name="van den Berg M.A."/>
            <person name="Pel H.J."/>
        </authorList>
    </citation>
    <scope>NUCLEOTIDE SEQUENCE [LARGE SCALE GENOMIC DNA]</scope>
    <source>
        <strain evidence="1 2">CBS 393.64</strain>
    </source>
</reference>
<gene>
    <name evidence="1" type="ORF">T310_6232</name>
</gene>
<sequence length="121" mass="13209">GQASRDRLTALAILFILIVQWPRHRFFVYCSILQVGGSVLPVSPAVRSILLRFFVLSAVCPRVAVSRSIQFSQFNSSLLPAVGPHVAGTRSKFAAARVSASTASSRRARPFPEAVEKVKKE</sequence>
<comment type="caution">
    <text evidence="1">The sequence shown here is derived from an EMBL/GenBank/DDBJ whole genome shotgun (WGS) entry which is preliminary data.</text>
</comment>